<evidence type="ECO:0000313" key="2">
    <source>
        <dbReference type="EMBL" id="EFY07947.1"/>
    </source>
</evidence>
<evidence type="ECO:0000256" key="1">
    <source>
        <dbReference type="SAM" id="Phobius"/>
    </source>
</evidence>
<keyword evidence="1" id="KW-0812">Transmembrane</keyword>
<reference evidence="2 3" key="1">
    <citation type="submission" date="2011-01" db="EMBL/GenBank/DDBJ databases">
        <authorList>
            <person name="Weinstock G."/>
            <person name="Sodergren E."/>
            <person name="Clifton S."/>
            <person name="Fulton L."/>
            <person name="Fulton B."/>
            <person name="Courtney L."/>
            <person name="Fronick C."/>
            <person name="Harrison M."/>
            <person name="Strong C."/>
            <person name="Farmer C."/>
            <person name="Delahaunty K."/>
            <person name="Markovic C."/>
            <person name="Hall O."/>
            <person name="Minx P."/>
            <person name="Tomlinson C."/>
            <person name="Mitreva M."/>
            <person name="Hou S."/>
            <person name="Chen J."/>
            <person name="Wollam A."/>
            <person name="Pepin K.H."/>
            <person name="Johnson M."/>
            <person name="Bhonagiri V."/>
            <person name="Zhang X."/>
            <person name="Suruliraj S."/>
            <person name="Warren W."/>
            <person name="Chinwalla A."/>
            <person name="Mardis E.R."/>
            <person name="Wilson R.K."/>
        </authorList>
    </citation>
    <scope>NUCLEOTIDE SEQUENCE [LARGE SCALE GENOMIC DNA]</scope>
    <source>
        <strain evidence="3">DSM 22608 / JCM 16073 / KCTC 15190 / YIT 12066</strain>
    </source>
</reference>
<comment type="caution">
    <text evidence="2">The sequence shown here is derived from an EMBL/GenBank/DDBJ whole genome shotgun (WGS) entry which is preliminary data.</text>
</comment>
<accession>E8LHP3</accession>
<keyword evidence="3" id="KW-1185">Reference proteome</keyword>
<gene>
    <name evidence="2" type="ORF">HMPREF9444_00213</name>
</gene>
<dbReference type="STRING" id="762983.HMPREF9444_00213"/>
<name>E8LHP3_SUCHY</name>
<organism evidence="2 3">
    <name type="scientific">Succinatimonas hippei (strain DSM 22608 / JCM 16073 / KCTC 15190 / YIT 12066)</name>
    <dbReference type="NCBI Taxonomy" id="762983"/>
    <lineage>
        <taxon>Bacteria</taxon>
        <taxon>Pseudomonadati</taxon>
        <taxon>Pseudomonadota</taxon>
        <taxon>Gammaproteobacteria</taxon>
        <taxon>Aeromonadales</taxon>
        <taxon>Succinivibrionaceae</taxon>
        <taxon>Succinatimonas</taxon>
    </lineage>
</organism>
<sequence>MFSPKFNILIIPYVSFLIKLFALLLSIIKKISFKPWVLQAKGHSVNQVFNSFFAA</sequence>
<dbReference type="HOGENOM" id="CLU_3030739_0_0_6"/>
<protein>
    <submittedName>
        <fullName evidence="2">Uncharacterized protein</fullName>
    </submittedName>
</protein>
<dbReference type="EMBL" id="AEVO01000008">
    <property type="protein sequence ID" value="EFY07947.1"/>
    <property type="molecule type" value="Genomic_DNA"/>
</dbReference>
<keyword evidence="1" id="KW-1133">Transmembrane helix</keyword>
<dbReference type="Proteomes" id="UP000018458">
    <property type="component" value="Unassembled WGS sequence"/>
</dbReference>
<evidence type="ECO:0000313" key="3">
    <source>
        <dbReference type="Proteomes" id="UP000018458"/>
    </source>
</evidence>
<keyword evidence="1" id="KW-0472">Membrane</keyword>
<dbReference type="AlphaFoldDB" id="E8LHP3"/>
<proteinExistence type="predicted"/>
<feature type="transmembrane region" description="Helical" evidence="1">
    <location>
        <begin position="6"/>
        <end position="28"/>
    </location>
</feature>